<dbReference type="Gene3D" id="3.30.70.270">
    <property type="match status" value="1"/>
</dbReference>
<evidence type="ECO:0000313" key="3">
    <source>
        <dbReference type="Proteomes" id="UP000229756"/>
    </source>
</evidence>
<dbReference type="Pfam" id="PF08448">
    <property type="entry name" value="PAS_4"/>
    <property type="match status" value="1"/>
</dbReference>
<dbReference type="InterPro" id="IPR043128">
    <property type="entry name" value="Rev_trsase/Diguanyl_cyclase"/>
</dbReference>
<dbReference type="InterPro" id="IPR052155">
    <property type="entry name" value="Biofilm_reg_signaling"/>
</dbReference>
<dbReference type="PANTHER" id="PTHR44757:SF2">
    <property type="entry name" value="BIOFILM ARCHITECTURE MAINTENANCE PROTEIN MBAA"/>
    <property type="match status" value="1"/>
</dbReference>
<evidence type="ECO:0000313" key="2">
    <source>
        <dbReference type="EMBL" id="PJC23934.1"/>
    </source>
</evidence>
<dbReference type="InterPro" id="IPR029787">
    <property type="entry name" value="Nucleotide_cyclase"/>
</dbReference>
<dbReference type="Pfam" id="PF00990">
    <property type="entry name" value="GGDEF"/>
    <property type="match status" value="1"/>
</dbReference>
<dbReference type="SUPFAM" id="SSF55785">
    <property type="entry name" value="PYP-like sensor domain (PAS domain)"/>
    <property type="match status" value="1"/>
</dbReference>
<dbReference type="AlphaFoldDB" id="A0A2M8EMG8"/>
<dbReference type="Proteomes" id="UP000229756">
    <property type="component" value="Unassembled WGS sequence"/>
</dbReference>
<name>A0A2M8EMG8_UNCKA</name>
<dbReference type="SUPFAM" id="SSF55073">
    <property type="entry name" value="Nucleotide cyclase"/>
    <property type="match status" value="1"/>
</dbReference>
<feature type="domain" description="GGDEF" evidence="1">
    <location>
        <begin position="151"/>
        <end position="282"/>
    </location>
</feature>
<dbReference type="Gene3D" id="3.30.450.20">
    <property type="entry name" value="PAS domain"/>
    <property type="match status" value="1"/>
</dbReference>
<gene>
    <name evidence="2" type="ORF">CO058_00770</name>
</gene>
<protein>
    <recommendedName>
        <fullName evidence="1">GGDEF domain-containing protein</fullName>
    </recommendedName>
</protein>
<accession>A0A2M8EMG8</accession>
<proteinExistence type="predicted"/>
<dbReference type="NCBIfam" id="TIGR00254">
    <property type="entry name" value="GGDEF"/>
    <property type="match status" value="1"/>
</dbReference>
<dbReference type="CDD" id="cd01949">
    <property type="entry name" value="GGDEF"/>
    <property type="match status" value="1"/>
</dbReference>
<reference evidence="3" key="1">
    <citation type="submission" date="2017-09" db="EMBL/GenBank/DDBJ databases">
        <title>Depth-based differentiation of microbial function through sediment-hosted aquifers and enrichment of novel symbionts in the deep terrestrial subsurface.</title>
        <authorList>
            <person name="Probst A.J."/>
            <person name="Ladd B."/>
            <person name="Jarett J.K."/>
            <person name="Geller-Mcgrath D.E."/>
            <person name="Sieber C.M.K."/>
            <person name="Emerson J.B."/>
            <person name="Anantharaman K."/>
            <person name="Thomas B.C."/>
            <person name="Malmstrom R."/>
            <person name="Stieglmeier M."/>
            <person name="Klingl A."/>
            <person name="Woyke T."/>
            <person name="Ryan C.M."/>
            <person name="Banfield J.F."/>
        </authorList>
    </citation>
    <scope>NUCLEOTIDE SEQUENCE [LARGE SCALE GENOMIC DNA]</scope>
</reference>
<sequence>MIDALNLKQKEYVTIANKNYQYLLVSKSYLEAMELKPVDIIGKKISDIWKDVVVQNQIVDNINQALSGNEVVFRGKFTFNKDKMWYRVKYSPLVEKDDSIEKVVISTTNITNEIKAIKDIIKETKKDKLTGVYSRSAFEDDIKQTINKETSGYVLMFFDLDNFKSINDKFGHVSGDLALTKSSKIFRQNINHKGKVYRIGGDEFLTIVKHTKRETLEKIATKIIKELKEAEFNKNFNLGVSIGILQVRSGSNISIENQLKMVDENMYTSKKHGKNGFTFLEI</sequence>
<dbReference type="PANTHER" id="PTHR44757">
    <property type="entry name" value="DIGUANYLATE CYCLASE DGCP"/>
    <property type="match status" value="1"/>
</dbReference>
<dbReference type="InterPro" id="IPR035965">
    <property type="entry name" value="PAS-like_dom_sf"/>
</dbReference>
<dbReference type="InterPro" id="IPR000160">
    <property type="entry name" value="GGDEF_dom"/>
</dbReference>
<dbReference type="PROSITE" id="PS50887">
    <property type="entry name" value="GGDEF"/>
    <property type="match status" value="1"/>
</dbReference>
<organism evidence="2 3">
    <name type="scientific">candidate division WWE3 bacterium CG_4_9_14_0_2_um_filter_35_11</name>
    <dbReference type="NCBI Taxonomy" id="1975077"/>
    <lineage>
        <taxon>Bacteria</taxon>
        <taxon>Katanobacteria</taxon>
    </lineage>
</organism>
<dbReference type="EMBL" id="PFSJ01000006">
    <property type="protein sequence ID" value="PJC23934.1"/>
    <property type="molecule type" value="Genomic_DNA"/>
</dbReference>
<evidence type="ECO:0000259" key="1">
    <source>
        <dbReference type="PROSITE" id="PS50887"/>
    </source>
</evidence>
<dbReference type="SMART" id="SM00267">
    <property type="entry name" value="GGDEF"/>
    <property type="match status" value="1"/>
</dbReference>
<comment type="caution">
    <text evidence="2">The sequence shown here is derived from an EMBL/GenBank/DDBJ whole genome shotgun (WGS) entry which is preliminary data.</text>
</comment>
<dbReference type="InterPro" id="IPR013656">
    <property type="entry name" value="PAS_4"/>
</dbReference>